<feature type="domain" description="Carbamoyltransferase" evidence="2">
    <location>
        <begin position="3"/>
        <end position="354"/>
    </location>
</feature>
<evidence type="ECO:0000259" key="3">
    <source>
        <dbReference type="Pfam" id="PF16861"/>
    </source>
</evidence>
<dbReference type="PANTHER" id="PTHR34847">
    <property type="entry name" value="NODULATION PROTEIN U"/>
    <property type="match status" value="1"/>
</dbReference>
<evidence type="ECO:0000313" key="5">
    <source>
        <dbReference type="Proteomes" id="UP000034591"/>
    </source>
</evidence>
<dbReference type="Gene3D" id="3.30.420.40">
    <property type="match status" value="2"/>
</dbReference>
<proteinExistence type="inferred from homology"/>
<dbReference type="PANTHER" id="PTHR34847:SF1">
    <property type="entry name" value="NODULATION PROTEIN U"/>
    <property type="match status" value="1"/>
</dbReference>
<comment type="similarity">
    <text evidence="1">Belongs to the NodU/CmcH family.</text>
</comment>
<dbReference type="PATRIC" id="fig|1618545.3.peg.785"/>
<evidence type="ECO:0000313" key="4">
    <source>
        <dbReference type="EMBL" id="KKQ36169.1"/>
    </source>
</evidence>
<dbReference type="SUPFAM" id="SSF53067">
    <property type="entry name" value="Actin-like ATPase domain"/>
    <property type="match status" value="1"/>
</dbReference>
<dbReference type="Proteomes" id="UP000034591">
    <property type="component" value="Unassembled WGS sequence"/>
</dbReference>
<feature type="domain" description="Carbamoyltransferase C-terminal" evidence="3">
    <location>
        <begin position="413"/>
        <end position="585"/>
    </location>
</feature>
<dbReference type="EMBL" id="LBTI01000062">
    <property type="protein sequence ID" value="KKQ36169.1"/>
    <property type="molecule type" value="Genomic_DNA"/>
</dbReference>
<dbReference type="GO" id="GO:0016740">
    <property type="term" value="F:transferase activity"/>
    <property type="evidence" value="ECO:0007669"/>
    <property type="project" value="UniProtKB-KW"/>
</dbReference>
<organism evidence="4 5">
    <name type="scientific">Candidatus Woesebacteria bacterium GW2011_GWA1_37_7</name>
    <dbReference type="NCBI Taxonomy" id="1618545"/>
    <lineage>
        <taxon>Bacteria</taxon>
        <taxon>Candidatus Woeseibacteriota</taxon>
    </lineage>
</organism>
<protein>
    <submittedName>
        <fullName evidence="4">Carbamoyl transferase</fullName>
    </submittedName>
</protein>
<dbReference type="InterPro" id="IPR003696">
    <property type="entry name" value="Carbtransf_dom"/>
</dbReference>
<dbReference type="CDD" id="cd24100">
    <property type="entry name" value="ASKHA_NBD_MJ1051-like_N"/>
    <property type="match status" value="1"/>
</dbReference>
<dbReference type="Gene3D" id="3.90.870.20">
    <property type="entry name" value="Carbamoyltransferase, C-terminal domain"/>
    <property type="match status" value="1"/>
</dbReference>
<dbReference type="AlphaFoldDB" id="A0A0G0JHD2"/>
<sequence length="586" mass="67338">MIVLGINASHCATACLLRDGKIVSCISEERLTRIKNQSGLPVNAIKKVLEESGIKSKDLDKIAFSFQDMAINSGFAVLGNSENTAKSVYSYIWYFKEWLLATIPATRIFYPAFQKIFYNLFVFPRLKKELFRNVKKETGIEKEKIEFIDHHTSHAYSAYFGSPDYWKSKKLILTLDAMGDDLCATVSVGENGKIKRIAATSYGNSIGDLYAYVTRYLGMKMGEHEYKVMGMAPYASQKYVDKVYEKIKDWVWVNKNELTFGTKVFSHVFYKFLDKPFRNERFDNISGAIQKLTEKVIVDWVSASIKKTKISDVVCAGGVFMNVKANQKIMEMADVRNLFIFPSCGDESTAVGSAYYVYEKEKNKNKNLPGIKPITNLYWGLEYSDAYISKILKRKEFKHYKVERVGDMEKRIAKMISERKIVARFKGKMEWGARALGNRSILTHPQNMEGIRDINEQIKSRDFWMPFACSIILERMKKYLVNPKNINGPYMILAYNTNKEGAVKLRAAIHQYDFTARPQEVRREFNPDYYRLILEFEQLTGIGAVLNTSFNLHGYPIVCSPEDALYVFENSGLEYLALENYLVSKD</sequence>
<name>A0A0G0JHD2_9BACT</name>
<reference evidence="4 5" key="1">
    <citation type="journal article" date="2015" name="Nature">
        <title>rRNA introns, odd ribosomes, and small enigmatic genomes across a large radiation of phyla.</title>
        <authorList>
            <person name="Brown C.T."/>
            <person name="Hug L.A."/>
            <person name="Thomas B.C."/>
            <person name="Sharon I."/>
            <person name="Castelle C.J."/>
            <person name="Singh A."/>
            <person name="Wilkins M.J."/>
            <person name="Williams K.H."/>
            <person name="Banfield J.F."/>
        </authorList>
    </citation>
    <scope>NUCLEOTIDE SEQUENCE [LARGE SCALE GENOMIC DNA]</scope>
</reference>
<dbReference type="STRING" id="1618545.US53_C0062G0009"/>
<evidence type="ECO:0000256" key="1">
    <source>
        <dbReference type="ARBA" id="ARBA00006129"/>
    </source>
</evidence>
<comment type="caution">
    <text evidence="4">The sequence shown here is derived from an EMBL/GenBank/DDBJ whole genome shotgun (WGS) entry which is preliminary data.</text>
</comment>
<gene>
    <name evidence="4" type="ORF">US53_C0062G0009</name>
</gene>
<keyword evidence="4" id="KW-0808">Transferase</keyword>
<dbReference type="InterPro" id="IPR031730">
    <property type="entry name" value="Carbam_trans_C"/>
</dbReference>
<dbReference type="Pfam" id="PF16861">
    <property type="entry name" value="Carbam_trans_C"/>
    <property type="match status" value="1"/>
</dbReference>
<dbReference type="InterPro" id="IPR038152">
    <property type="entry name" value="Carbam_trans_C_sf"/>
</dbReference>
<dbReference type="InterPro" id="IPR043129">
    <property type="entry name" value="ATPase_NBD"/>
</dbReference>
<accession>A0A0G0JHD2</accession>
<evidence type="ECO:0000259" key="2">
    <source>
        <dbReference type="Pfam" id="PF02543"/>
    </source>
</evidence>
<dbReference type="InterPro" id="IPR051338">
    <property type="entry name" value="NodU/CmcH_Carbamoyltrnsfr"/>
</dbReference>
<dbReference type="Pfam" id="PF02543">
    <property type="entry name" value="Carbam_trans_N"/>
    <property type="match status" value="1"/>
</dbReference>